<dbReference type="PANTHER" id="PTHR32071:SF113">
    <property type="entry name" value="ALGINATE BIOSYNTHESIS TRANSCRIPTIONAL REGULATORY PROTEIN ALGB"/>
    <property type="match status" value="1"/>
</dbReference>
<dbReference type="SUPFAM" id="SSF52172">
    <property type="entry name" value="CheY-like"/>
    <property type="match status" value="1"/>
</dbReference>
<keyword evidence="5" id="KW-0067">ATP-binding</keyword>
<reference evidence="14 15" key="1">
    <citation type="submission" date="2016-02" db="EMBL/GenBank/DDBJ databases">
        <title>Draft genome sequence of Thermodesulfatator sp. S606.</title>
        <authorList>
            <person name="Lai Q."/>
            <person name="Cao J."/>
            <person name="Dupont S."/>
            <person name="Shao Z."/>
            <person name="Jebbar M."/>
            <person name="Alain K."/>
        </authorList>
    </citation>
    <scope>NUCLEOTIDE SEQUENCE [LARGE SCALE GENOMIC DNA]</scope>
    <source>
        <strain evidence="14 15">S606</strain>
    </source>
</reference>
<dbReference type="InterPro" id="IPR001789">
    <property type="entry name" value="Sig_transdc_resp-reg_receiver"/>
</dbReference>
<dbReference type="OrthoDB" id="9763792at2"/>
<gene>
    <name evidence="14" type="ORF">TH606_05445</name>
</gene>
<proteinExistence type="predicted"/>
<dbReference type="InterPro" id="IPR025944">
    <property type="entry name" value="Sigma_54_int_dom_CS"/>
</dbReference>
<dbReference type="Pfam" id="PF02954">
    <property type="entry name" value="HTH_8"/>
    <property type="match status" value="1"/>
</dbReference>
<keyword evidence="10" id="KW-0804">Transcription</keyword>
<dbReference type="InterPro" id="IPR002197">
    <property type="entry name" value="HTH_Fis"/>
</dbReference>
<feature type="domain" description="Sigma-54 factor interaction" evidence="12">
    <location>
        <begin position="145"/>
        <end position="374"/>
    </location>
</feature>
<dbReference type="RefSeq" id="WP_068541913.1">
    <property type="nucleotide sequence ID" value="NZ_LSFI01000021.1"/>
</dbReference>
<protein>
    <submittedName>
        <fullName evidence="14">Fis family transcriptional regulator</fullName>
    </submittedName>
</protein>
<dbReference type="PROSITE" id="PS50110">
    <property type="entry name" value="RESPONSE_REGULATORY"/>
    <property type="match status" value="1"/>
</dbReference>
<dbReference type="SMART" id="SM00382">
    <property type="entry name" value="AAA"/>
    <property type="match status" value="1"/>
</dbReference>
<dbReference type="Pfam" id="PF25601">
    <property type="entry name" value="AAA_lid_14"/>
    <property type="match status" value="1"/>
</dbReference>
<evidence type="ECO:0000256" key="10">
    <source>
        <dbReference type="ARBA" id="ARBA00023163"/>
    </source>
</evidence>
<evidence type="ECO:0000256" key="4">
    <source>
        <dbReference type="ARBA" id="ARBA00022741"/>
    </source>
</evidence>
<evidence type="ECO:0000256" key="3">
    <source>
        <dbReference type="ARBA" id="ARBA00022553"/>
    </source>
</evidence>
<keyword evidence="6" id="KW-0902">Two-component regulatory system</keyword>
<dbReference type="PROSITE" id="PS00675">
    <property type="entry name" value="SIGMA54_INTERACT_1"/>
    <property type="match status" value="1"/>
</dbReference>
<evidence type="ECO:0000256" key="6">
    <source>
        <dbReference type="ARBA" id="ARBA00023012"/>
    </source>
</evidence>
<dbReference type="STRING" id="1795632.TH606_05445"/>
<dbReference type="InterPro" id="IPR027417">
    <property type="entry name" value="P-loop_NTPase"/>
</dbReference>
<evidence type="ECO:0000256" key="9">
    <source>
        <dbReference type="ARBA" id="ARBA00023159"/>
    </source>
</evidence>
<dbReference type="Gene3D" id="1.10.10.60">
    <property type="entry name" value="Homeodomain-like"/>
    <property type="match status" value="1"/>
</dbReference>
<evidence type="ECO:0000313" key="14">
    <source>
        <dbReference type="EMBL" id="OAG27722.1"/>
    </source>
</evidence>
<dbReference type="Pfam" id="PF00072">
    <property type="entry name" value="Response_reg"/>
    <property type="match status" value="1"/>
</dbReference>
<dbReference type="GO" id="GO:0005524">
    <property type="term" value="F:ATP binding"/>
    <property type="evidence" value="ECO:0007669"/>
    <property type="project" value="UniProtKB-KW"/>
</dbReference>
<evidence type="ECO:0000259" key="12">
    <source>
        <dbReference type="PROSITE" id="PS50045"/>
    </source>
</evidence>
<feature type="domain" description="Response regulatory" evidence="13">
    <location>
        <begin position="4"/>
        <end position="119"/>
    </location>
</feature>
<dbReference type="PROSITE" id="PS00688">
    <property type="entry name" value="SIGMA54_INTERACT_3"/>
    <property type="match status" value="1"/>
</dbReference>
<evidence type="ECO:0000256" key="11">
    <source>
        <dbReference type="PROSITE-ProRule" id="PRU00169"/>
    </source>
</evidence>
<dbReference type="Proteomes" id="UP000076964">
    <property type="component" value="Unassembled WGS sequence"/>
</dbReference>
<keyword evidence="4" id="KW-0547">Nucleotide-binding</keyword>
<dbReference type="AlphaFoldDB" id="A0A177E932"/>
<keyword evidence="15" id="KW-1185">Reference proteome</keyword>
<dbReference type="FunFam" id="3.40.50.2300:FF:000018">
    <property type="entry name" value="DNA-binding transcriptional regulator NtrC"/>
    <property type="match status" value="1"/>
</dbReference>
<dbReference type="SUPFAM" id="SSF46689">
    <property type="entry name" value="Homeodomain-like"/>
    <property type="match status" value="1"/>
</dbReference>
<dbReference type="InterPro" id="IPR058031">
    <property type="entry name" value="AAA_lid_NorR"/>
</dbReference>
<evidence type="ECO:0000256" key="8">
    <source>
        <dbReference type="ARBA" id="ARBA00023125"/>
    </source>
</evidence>
<evidence type="ECO:0000256" key="2">
    <source>
        <dbReference type="ARBA" id="ARBA00022490"/>
    </source>
</evidence>
<dbReference type="InterPro" id="IPR011006">
    <property type="entry name" value="CheY-like_superfamily"/>
</dbReference>
<accession>A0A177E932</accession>
<evidence type="ECO:0000259" key="13">
    <source>
        <dbReference type="PROSITE" id="PS50110"/>
    </source>
</evidence>
<keyword evidence="7" id="KW-0805">Transcription regulation</keyword>
<keyword evidence="8" id="KW-0238">DNA-binding</keyword>
<feature type="modified residue" description="4-aspartylphosphate" evidence="11">
    <location>
        <position position="54"/>
    </location>
</feature>
<dbReference type="EMBL" id="LSFI01000021">
    <property type="protein sequence ID" value="OAG27722.1"/>
    <property type="molecule type" value="Genomic_DNA"/>
</dbReference>
<dbReference type="SUPFAM" id="SSF52540">
    <property type="entry name" value="P-loop containing nucleoside triphosphate hydrolases"/>
    <property type="match status" value="1"/>
</dbReference>
<dbReference type="Gene3D" id="1.10.8.60">
    <property type="match status" value="1"/>
</dbReference>
<evidence type="ECO:0000313" key="15">
    <source>
        <dbReference type="Proteomes" id="UP000076964"/>
    </source>
</evidence>
<dbReference type="Gene3D" id="3.40.50.2300">
    <property type="match status" value="1"/>
</dbReference>
<dbReference type="CDD" id="cd00009">
    <property type="entry name" value="AAA"/>
    <property type="match status" value="1"/>
</dbReference>
<comment type="subcellular location">
    <subcellularLocation>
        <location evidence="1">Cytoplasm</location>
    </subcellularLocation>
</comment>
<evidence type="ECO:0000256" key="5">
    <source>
        <dbReference type="ARBA" id="ARBA00022840"/>
    </source>
</evidence>
<sequence>MKASILVVDDEPHMTRMLNRLFKQISNVEIKTSLSGEEALQLIPDFSPDVIVTDIKMEGIDGITLLKKALEIDSTISIILITGYGTIEMAVEALKSGAYDFIQKPFDSEHILHVVKRAIERTHLLRENFCLKNQVVTCAWEKLGIIGESPAIKRILEVVERIAPTDVPVLIRGESGTGKELIARAIHVLSERKDKEMVVVNCPAVPEHILESELFGYLKGAFTGANSDKKGLFQIANGSTIFLDEIGDISLNVQTKLLRVLQEKEIRPLGSTKTISVDVRIIASTNQDLEKKIKKGEFREDLYYRLNVVTLELPPLKERKEDILPLAYHFLRQYTEKYQRQVNGFSSEAIEYLVNNPWPGNIRELQNVIRRAVLLCKGEEIKLWDLTEKKVEILPHCFDMLFDKPYVEAKKELVEKFSRNYIERLLSKTKGNVTQASRLAGMERQAFQRLMRQFQIKSEDFR</sequence>
<dbReference type="GO" id="GO:0043565">
    <property type="term" value="F:sequence-specific DNA binding"/>
    <property type="evidence" value="ECO:0007669"/>
    <property type="project" value="InterPro"/>
</dbReference>
<keyword evidence="3 11" id="KW-0597">Phosphoprotein</keyword>
<dbReference type="Gene3D" id="3.40.50.300">
    <property type="entry name" value="P-loop containing nucleotide triphosphate hydrolases"/>
    <property type="match status" value="1"/>
</dbReference>
<dbReference type="SMART" id="SM00448">
    <property type="entry name" value="REC"/>
    <property type="match status" value="1"/>
</dbReference>
<dbReference type="InterPro" id="IPR003593">
    <property type="entry name" value="AAA+_ATPase"/>
</dbReference>
<evidence type="ECO:0000256" key="1">
    <source>
        <dbReference type="ARBA" id="ARBA00004496"/>
    </source>
</evidence>
<dbReference type="InterPro" id="IPR002078">
    <property type="entry name" value="Sigma_54_int"/>
</dbReference>
<dbReference type="GO" id="GO:0006355">
    <property type="term" value="P:regulation of DNA-templated transcription"/>
    <property type="evidence" value="ECO:0007669"/>
    <property type="project" value="InterPro"/>
</dbReference>
<dbReference type="PROSITE" id="PS50045">
    <property type="entry name" value="SIGMA54_INTERACT_4"/>
    <property type="match status" value="1"/>
</dbReference>
<dbReference type="GO" id="GO:0000160">
    <property type="term" value="P:phosphorelay signal transduction system"/>
    <property type="evidence" value="ECO:0007669"/>
    <property type="project" value="UniProtKB-KW"/>
</dbReference>
<keyword evidence="2" id="KW-0963">Cytoplasm</keyword>
<dbReference type="PANTHER" id="PTHR32071">
    <property type="entry name" value="TRANSCRIPTIONAL REGULATORY PROTEIN"/>
    <property type="match status" value="1"/>
</dbReference>
<name>A0A177E932_9BACT</name>
<dbReference type="InterPro" id="IPR025662">
    <property type="entry name" value="Sigma_54_int_dom_ATP-bd_1"/>
</dbReference>
<dbReference type="FunFam" id="3.40.50.300:FF:000006">
    <property type="entry name" value="DNA-binding transcriptional regulator NtrC"/>
    <property type="match status" value="1"/>
</dbReference>
<comment type="caution">
    <text evidence="14">The sequence shown here is derived from an EMBL/GenBank/DDBJ whole genome shotgun (WGS) entry which is preliminary data.</text>
</comment>
<dbReference type="FunFam" id="1.10.8.60:FF:000014">
    <property type="entry name" value="DNA-binding transcriptional regulator NtrC"/>
    <property type="match status" value="1"/>
</dbReference>
<dbReference type="InterPro" id="IPR009057">
    <property type="entry name" value="Homeodomain-like_sf"/>
</dbReference>
<dbReference type="GO" id="GO:0005737">
    <property type="term" value="C:cytoplasm"/>
    <property type="evidence" value="ECO:0007669"/>
    <property type="project" value="UniProtKB-SubCell"/>
</dbReference>
<evidence type="ECO:0000256" key="7">
    <source>
        <dbReference type="ARBA" id="ARBA00023015"/>
    </source>
</evidence>
<keyword evidence="9" id="KW-0010">Activator</keyword>
<dbReference type="Pfam" id="PF00158">
    <property type="entry name" value="Sigma54_activat"/>
    <property type="match status" value="1"/>
</dbReference>
<organism evidence="14 15">
    <name type="scientific">Thermodesulfatator autotrophicus</name>
    <dbReference type="NCBI Taxonomy" id="1795632"/>
    <lineage>
        <taxon>Bacteria</taxon>
        <taxon>Pseudomonadati</taxon>
        <taxon>Thermodesulfobacteriota</taxon>
        <taxon>Thermodesulfobacteria</taxon>
        <taxon>Thermodesulfobacteriales</taxon>
        <taxon>Thermodesulfatatoraceae</taxon>
        <taxon>Thermodesulfatator</taxon>
    </lineage>
</organism>